<keyword evidence="2" id="KW-1185">Reference proteome</keyword>
<feature type="non-terminal residue" evidence="1">
    <location>
        <position position="1"/>
    </location>
</feature>
<gene>
    <name evidence="1" type="primary">Dwil\GK28015</name>
    <name evidence="1" type="ORF">Dwil_GK28015</name>
</gene>
<proteinExistence type="predicted"/>
<dbReference type="Proteomes" id="UP000007798">
    <property type="component" value="Unassembled WGS sequence"/>
</dbReference>
<reference evidence="1 2" key="1">
    <citation type="journal article" date="2007" name="Nature">
        <title>Evolution of genes and genomes on the Drosophila phylogeny.</title>
        <authorList>
            <consortium name="Drosophila 12 Genomes Consortium"/>
            <person name="Clark A.G."/>
            <person name="Eisen M.B."/>
            <person name="Smith D.R."/>
            <person name="Bergman C.M."/>
            <person name="Oliver B."/>
            <person name="Markow T.A."/>
            <person name="Kaufman T.C."/>
            <person name="Kellis M."/>
            <person name="Gelbart W."/>
            <person name="Iyer V.N."/>
            <person name="Pollard D.A."/>
            <person name="Sackton T.B."/>
            <person name="Larracuente A.M."/>
            <person name="Singh N.D."/>
            <person name="Abad J.P."/>
            <person name="Abt D.N."/>
            <person name="Adryan B."/>
            <person name="Aguade M."/>
            <person name="Akashi H."/>
            <person name="Anderson W.W."/>
            <person name="Aquadro C.F."/>
            <person name="Ardell D.H."/>
            <person name="Arguello R."/>
            <person name="Artieri C.G."/>
            <person name="Barbash D.A."/>
            <person name="Barker D."/>
            <person name="Barsanti P."/>
            <person name="Batterham P."/>
            <person name="Batzoglou S."/>
            <person name="Begun D."/>
            <person name="Bhutkar A."/>
            <person name="Blanco E."/>
            <person name="Bosak S.A."/>
            <person name="Bradley R.K."/>
            <person name="Brand A.D."/>
            <person name="Brent M.R."/>
            <person name="Brooks A.N."/>
            <person name="Brown R.H."/>
            <person name="Butlin R.K."/>
            <person name="Caggese C."/>
            <person name="Calvi B.R."/>
            <person name="Bernardo de Carvalho A."/>
            <person name="Caspi A."/>
            <person name="Castrezana S."/>
            <person name="Celniker S.E."/>
            <person name="Chang J.L."/>
            <person name="Chapple C."/>
            <person name="Chatterji S."/>
            <person name="Chinwalla A."/>
            <person name="Civetta A."/>
            <person name="Clifton S.W."/>
            <person name="Comeron J.M."/>
            <person name="Costello J.C."/>
            <person name="Coyne J.A."/>
            <person name="Daub J."/>
            <person name="David R.G."/>
            <person name="Delcher A.L."/>
            <person name="Delehaunty K."/>
            <person name="Do C.B."/>
            <person name="Ebling H."/>
            <person name="Edwards K."/>
            <person name="Eickbush T."/>
            <person name="Evans J.D."/>
            <person name="Filipski A."/>
            <person name="Findeiss S."/>
            <person name="Freyhult E."/>
            <person name="Fulton L."/>
            <person name="Fulton R."/>
            <person name="Garcia A.C."/>
            <person name="Gardiner A."/>
            <person name="Garfield D.A."/>
            <person name="Garvin B.E."/>
            <person name="Gibson G."/>
            <person name="Gilbert D."/>
            <person name="Gnerre S."/>
            <person name="Godfrey J."/>
            <person name="Good R."/>
            <person name="Gotea V."/>
            <person name="Gravely B."/>
            <person name="Greenberg A.J."/>
            <person name="Griffiths-Jones S."/>
            <person name="Gross S."/>
            <person name="Guigo R."/>
            <person name="Gustafson E.A."/>
            <person name="Haerty W."/>
            <person name="Hahn M.W."/>
            <person name="Halligan D.L."/>
            <person name="Halpern A.L."/>
            <person name="Halter G.M."/>
            <person name="Han M.V."/>
            <person name="Heger A."/>
            <person name="Hillier L."/>
            <person name="Hinrichs A.S."/>
            <person name="Holmes I."/>
            <person name="Hoskins R.A."/>
            <person name="Hubisz M.J."/>
            <person name="Hultmark D."/>
            <person name="Huntley M.A."/>
            <person name="Jaffe D.B."/>
            <person name="Jagadeeshan S."/>
            <person name="Jeck W.R."/>
            <person name="Johnson J."/>
            <person name="Jones C.D."/>
            <person name="Jordan W.C."/>
            <person name="Karpen G.H."/>
            <person name="Kataoka E."/>
            <person name="Keightley P.D."/>
            <person name="Kheradpour P."/>
            <person name="Kirkness E.F."/>
            <person name="Koerich L.B."/>
            <person name="Kristiansen K."/>
            <person name="Kudrna D."/>
            <person name="Kulathinal R.J."/>
            <person name="Kumar S."/>
            <person name="Kwok R."/>
            <person name="Lander E."/>
            <person name="Langley C.H."/>
            <person name="Lapoint R."/>
            <person name="Lazzaro B.P."/>
            <person name="Lee S.J."/>
            <person name="Levesque L."/>
            <person name="Li R."/>
            <person name="Lin C.F."/>
            <person name="Lin M.F."/>
            <person name="Lindblad-Toh K."/>
            <person name="Llopart A."/>
            <person name="Long M."/>
            <person name="Low L."/>
            <person name="Lozovsky E."/>
            <person name="Lu J."/>
            <person name="Luo M."/>
            <person name="Machado C.A."/>
            <person name="Makalowski W."/>
            <person name="Marzo M."/>
            <person name="Matsuda M."/>
            <person name="Matzkin L."/>
            <person name="McAllister B."/>
            <person name="McBride C.S."/>
            <person name="McKernan B."/>
            <person name="McKernan K."/>
            <person name="Mendez-Lago M."/>
            <person name="Minx P."/>
            <person name="Mollenhauer M.U."/>
            <person name="Montooth K."/>
            <person name="Mount S.M."/>
            <person name="Mu X."/>
            <person name="Myers E."/>
            <person name="Negre B."/>
            <person name="Newfeld S."/>
            <person name="Nielsen R."/>
            <person name="Noor M.A."/>
            <person name="O'Grady P."/>
            <person name="Pachter L."/>
            <person name="Papaceit M."/>
            <person name="Parisi M.J."/>
            <person name="Parisi M."/>
            <person name="Parts L."/>
            <person name="Pedersen J.S."/>
            <person name="Pesole G."/>
            <person name="Phillippy A.M."/>
            <person name="Ponting C.P."/>
            <person name="Pop M."/>
            <person name="Porcelli D."/>
            <person name="Powell J.R."/>
            <person name="Prohaska S."/>
            <person name="Pruitt K."/>
            <person name="Puig M."/>
            <person name="Quesneville H."/>
            <person name="Ram K.R."/>
            <person name="Rand D."/>
            <person name="Rasmussen M.D."/>
            <person name="Reed L.K."/>
            <person name="Reenan R."/>
            <person name="Reily A."/>
            <person name="Remington K.A."/>
            <person name="Rieger T.T."/>
            <person name="Ritchie M.G."/>
            <person name="Robin C."/>
            <person name="Rogers Y.H."/>
            <person name="Rohde C."/>
            <person name="Rozas J."/>
            <person name="Rubenfield M.J."/>
            <person name="Ruiz A."/>
            <person name="Russo S."/>
            <person name="Salzberg S.L."/>
            <person name="Sanchez-Gracia A."/>
            <person name="Saranga D.J."/>
            <person name="Sato H."/>
            <person name="Schaeffer S.W."/>
            <person name="Schatz M.C."/>
            <person name="Schlenke T."/>
            <person name="Schwartz R."/>
            <person name="Segarra C."/>
            <person name="Singh R.S."/>
            <person name="Sirot L."/>
            <person name="Sirota M."/>
            <person name="Sisneros N.B."/>
            <person name="Smith C.D."/>
            <person name="Smith T.F."/>
            <person name="Spieth J."/>
            <person name="Stage D.E."/>
            <person name="Stark A."/>
            <person name="Stephan W."/>
            <person name="Strausberg R.L."/>
            <person name="Strempel S."/>
            <person name="Sturgill D."/>
            <person name="Sutton G."/>
            <person name="Sutton G.G."/>
            <person name="Tao W."/>
            <person name="Teichmann S."/>
            <person name="Tobari Y.N."/>
            <person name="Tomimura Y."/>
            <person name="Tsolas J.M."/>
            <person name="Valente V.L."/>
            <person name="Venter E."/>
            <person name="Venter J.C."/>
            <person name="Vicario S."/>
            <person name="Vieira F.G."/>
            <person name="Vilella A.J."/>
            <person name="Villasante A."/>
            <person name="Walenz B."/>
            <person name="Wang J."/>
            <person name="Wasserman M."/>
            <person name="Watts T."/>
            <person name="Wilson D."/>
            <person name="Wilson R.K."/>
            <person name="Wing R.A."/>
            <person name="Wolfner M.F."/>
            <person name="Wong A."/>
            <person name="Wong G.K."/>
            <person name="Wu C.I."/>
            <person name="Wu G."/>
            <person name="Yamamoto D."/>
            <person name="Yang H.P."/>
            <person name="Yang S.P."/>
            <person name="Yorke J.A."/>
            <person name="Yoshida K."/>
            <person name="Zdobnov E."/>
            <person name="Zhang P."/>
            <person name="Zhang Y."/>
            <person name="Zimin A.V."/>
            <person name="Baldwin J."/>
            <person name="Abdouelleil A."/>
            <person name="Abdulkadir J."/>
            <person name="Abebe A."/>
            <person name="Abera B."/>
            <person name="Abreu J."/>
            <person name="Acer S.C."/>
            <person name="Aftuck L."/>
            <person name="Alexander A."/>
            <person name="An P."/>
            <person name="Anderson E."/>
            <person name="Anderson S."/>
            <person name="Arachi H."/>
            <person name="Azer M."/>
            <person name="Bachantsang P."/>
            <person name="Barry A."/>
            <person name="Bayul T."/>
            <person name="Berlin A."/>
            <person name="Bessette D."/>
            <person name="Bloom T."/>
            <person name="Blye J."/>
            <person name="Boguslavskiy L."/>
            <person name="Bonnet C."/>
            <person name="Boukhgalter B."/>
            <person name="Bourzgui I."/>
            <person name="Brown A."/>
            <person name="Cahill P."/>
            <person name="Channer S."/>
            <person name="Cheshatsang Y."/>
            <person name="Chuda L."/>
            <person name="Citroen M."/>
            <person name="Collymore A."/>
            <person name="Cooke P."/>
            <person name="Costello M."/>
            <person name="D'Aco K."/>
            <person name="Daza R."/>
            <person name="De Haan G."/>
            <person name="DeGray S."/>
            <person name="DeMaso C."/>
            <person name="Dhargay N."/>
            <person name="Dooley K."/>
            <person name="Dooley E."/>
            <person name="Doricent M."/>
            <person name="Dorje P."/>
            <person name="Dorjee K."/>
            <person name="Dupes A."/>
            <person name="Elong R."/>
            <person name="Falk J."/>
            <person name="Farina A."/>
            <person name="Faro S."/>
            <person name="Ferguson D."/>
            <person name="Fisher S."/>
            <person name="Foley C.D."/>
            <person name="Franke A."/>
            <person name="Friedrich D."/>
            <person name="Gadbois L."/>
            <person name="Gearin G."/>
            <person name="Gearin C.R."/>
            <person name="Giannoukos G."/>
            <person name="Goode T."/>
            <person name="Graham J."/>
            <person name="Grandbois E."/>
            <person name="Grewal S."/>
            <person name="Gyaltsen K."/>
            <person name="Hafez N."/>
            <person name="Hagos B."/>
            <person name="Hall J."/>
            <person name="Henson C."/>
            <person name="Hollinger A."/>
            <person name="Honan T."/>
            <person name="Huard M.D."/>
            <person name="Hughes L."/>
            <person name="Hurhula B."/>
            <person name="Husby M.E."/>
            <person name="Kamat A."/>
            <person name="Kanga B."/>
            <person name="Kashin S."/>
            <person name="Khazanovich D."/>
            <person name="Kisner P."/>
            <person name="Lance K."/>
            <person name="Lara M."/>
            <person name="Lee W."/>
            <person name="Lennon N."/>
            <person name="Letendre F."/>
            <person name="LeVine R."/>
            <person name="Lipovsky A."/>
            <person name="Liu X."/>
            <person name="Liu J."/>
            <person name="Liu S."/>
            <person name="Lokyitsang T."/>
            <person name="Lokyitsang Y."/>
            <person name="Lubonja R."/>
            <person name="Lui A."/>
            <person name="MacDonald P."/>
            <person name="Magnisalis V."/>
            <person name="Maru K."/>
            <person name="Matthews C."/>
            <person name="McCusker W."/>
            <person name="McDonough S."/>
            <person name="Mehta T."/>
            <person name="Meldrim J."/>
            <person name="Meneus L."/>
            <person name="Mihai O."/>
            <person name="Mihalev A."/>
            <person name="Mihova T."/>
            <person name="Mittelman R."/>
            <person name="Mlenga V."/>
            <person name="Montmayeur A."/>
            <person name="Mulrain L."/>
            <person name="Navidi A."/>
            <person name="Naylor J."/>
            <person name="Negash T."/>
            <person name="Nguyen T."/>
            <person name="Nguyen N."/>
            <person name="Nicol R."/>
            <person name="Norbu C."/>
            <person name="Norbu N."/>
            <person name="Novod N."/>
            <person name="O'Neill B."/>
            <person name="Osman S."/>
            <person name="Markiewicz E."/>
            <person name="Oyono O.L."/>
            <person name="Patti C."/>
            <person name="Phunkhang P."/>
            <person name="Pierre F."/>
            <person name="Priest M."/>
            <person name="Raghuraman S."/>
            <person name="Rege F."/>
            <person name="Reyes R."/>
            <person name="Rise C."/>
            <person name="Rogov P."/>
            <person name="Ross K."/>
            <person name="Ryan E."/>
            <person name="Settipalli S."/>
            <person name="Shea T."/>
            <person name="Sherpa N."/>
            <person name="Shi L."/>
            <person name="Shih D."/>
            <person name="Sparrow T."/>
            <person name="Spaulding J."/>
            <person name="Stalker J."/>
            <person name="Stange-Thomann N."/>
            <person name="Stavropoulos S."/>
            <person name="Stone C."/>
            <person name="Strader C."/>
            <person name="Tesfaye S."/>
            <person name="Thomson T."/>
            <person name="Thoulutsang Y."/>
            <person name="Thoulutsang D."/>
            <person name="Topham K."/>
            <person name="Topping I."/>
            <person name="Tsamla T."/>
            <person name="Vassiliev H."/>
            <person name="Vo A."/>
            <person name="Wangchuk T."/>
            <person name="Wangdi T."/>
            <person name="Weiand M."/>
            <person name="Wilkinson J."/>
            <person name="Wilson A."/>
            <person name="Yadav S."/>
            <person name="Young G."/>
            <person name="Yu Q."/>
            <person name="Zembek L."/>
            <person name="Zhong D."/>
            <person name="Zimmer A."/>
            <person name="Zwirko Z."/>
            <person name="Jaffe D.B."/>
            <person name="Alvarez P."/>
            <person name="Brockman W."/>
            <person name="Butler J."/>
            <person name="Chin C."/>
            <person name="Gnerre S."/>
            <person name="Grabherr M."/>
            <person name="Kleber M."/>
            <person name="Mauceli E."/>
            <person name="MacCallum I."/>
        </authorList>
    </citation>
    <scope>NUCLEOTIDE SEQUENCE [LARGE SCALE GENOMIC DNA]</scope>
    <source>
        <strain evidence="2">Tucson 14030-0811.24</strain>
    </source>
</reference>
<dbReference type="InParanoid" id="A0A0Q9WQS1"/>
<sequence length="92" mass="10913">LLVLCCVLWSPIQAQSEREYCERIYRNCLFHTPRLGRFDETINSYNRYCDRESRGRWTYVTRCQMEKATCLLTLTRCADISCHNIANVLDLV</sequence>
<dbReference type="InterPro" id="IPR003475">
    <property type="entry name" value="Insect_Unk"/>
</dbReference>
<dbReference type="Pfam" id="PF02448">
    <property type="entry name" value="L71"/>
    <property type="match status" value="1"/>
</dbReference>
<dbReference type="GO" id="GO:0007552">
    <property type="term" value="P:metamorphosis"/>
    <property type="evidence" value="ECO:0007669"/>
    <property type="project" value="EnsemblMetazoa"/>
</dbReference>
<evidence type="ECO:0000313" key="2">
    <source>
        <dbReference type="Proteomes" id="UP000007798"/>
    </source>
</evidence>
<organism evidence="1 2">
    <name type="scientific">Drosophila willistoni</name>
    <name type="common">Fruit fly</name>
    <dbReference type="NCBI Taxonomy" id="7260"/>
    <lineage>
        <taxon>Eukaryota</taxon>
        <taxon>Metazoa</taxon>
        <taxon>Ecdysozoa</taxon>
        <taxon>Arthropoda</taxon>
        <taxon>Hexapoda</taxon>
        <taxon>Insecta</taxon>
        <taxon>Pterygota</taxon>
        <taxon>Neoptera</taxon>
        <taxon>Endopterygota</taxon>
        <taxon>Diptera</taxon>
        <taxon>Brachycera</taxon>
        <taxon>Muscomorpha</taxon>
        <taxon>Ephydroidea</taxon>
        <taxon>Drosophilidae</taxon>
        <taxon>Drosophila</taxon>
        <taxon>Sophophora</taxon>
    </lineage>
</organism>
<dbReference type="KEGG" id="dwi:26530017"/>
<dbReference type="OrthoDB" id="7817358at2759"/>
<accession>A0A0Q9WQS1</accession>
<dbReference type="FunCoup" id="A0A0Q9WQS1">
    <property type="interactions" value="11"/>
</dbReference>
<dbReference type="AlphaFoldDB" id="A0A0Q9WQS1"/>
<protein>
    <submittedName>
        <fullName evidence="1">Uncharacterized protein</fullName>
    </submittedName>
</protein>
<evidence type="ECO:0000313" key="1">
    <source>
        <dbReference type="EMBL" id="KRF98538.1"/>
    </source>
</evidence>
<name>A0A0Q9WQS1_DROWI</name>
<dbReference type="EMBL" id="CH963876">
    <property type="protein sequence ID" value="KRF98538.1"/>
    <property type="molecule type" value="Genomic_DNA"/>
</dbReference>